<dbReference type="Proteomes" id="UP000232188">
    <property type="component" value="Unassembled WGS sequence"/>
</dbReference>
<gene>
    <name evidence="3" type="ORF">CH376_10780</name>
    <name evidence="2" type="ORF">CH380_19385</name>
</gene>
<dbReference type="EMBL" id="NPDV01000022">
    <property type="protein sequence ID" value="PJZ51611.1"/>
    <property type="molecule type" value="Genomic_DNA"/>
</dbReference>
<feature type="coiled-coil region" evidence="1">
    <location>
        <begin position="209"/>
        <end position="263"/>
    </location>
</feature>
<comment type="caution">
    <text evidence="2">The sequence shown here is derived from an EMBL/GenBank/DDBJ whole genome shotgun (WGS) entry which is preliminary data.</text>
</comment>
<feature type="coiled-coil region" evidence="1">
    <location>
        <begin position="462"/>
        <end position="563"/>
    </location>
</feature>
<dbReference type="Proteomes" id="UP000232149">
    <property type="component" value="Unassembled WGS sequence"/>
</dbReference>
<evidence type="ECO:0000313" key="2">
    <source>
        <dbReference type="EMBL" id="PJZ51611.1"/>
    </source>
</evidence>
<evidence type="ECO:0000313" key="3">
    <source>
        <dbReference type="EMBL" id="PJZ61880.1"/>
    </source>
</evidence>
<dbReference type="AlphaFoldDB" id="A0A2M9YJ90"/>
<dbReference type="Gene3D" id="3.40.50.300">
    <property type="entry name" value="P-loop containing nucleotide triphosphate hydrolases"/>
    <property type="match status" value="2"/>
</dbReference>
<protein>
    <submittedName>
        <fullName evidence="2">Uncharacterized protein</fullName>
    </submittedName>
</protein>
<reference evidence="4 5" key="1">
    <citation type="submission" date="2017-07" db="EMBL/GenBank/DDBJ databases">
        <title>Leptospira spp. isolated from tropical soils.</title>
        <authorList>
            <person name="Thibeaux R."/>
            <person name="Iraola G."/>
            <person name="Ferres I."/>
            <person name="Bierque E."/>
            <person name="Girault D."/>
            <person name="Soupe-Gilbert M.-E."/>
            <person name="Picardeau M."/>
            <person name="Goarant C."/>
        </authorList>
    </citation>
    <scope>NUCLEOTIDE SEQUENCE [LARGE SCALE GENOMIC DNA]</scope>
    <source>
        <strain evidence="2 5">FH2-B-C1</strain>
        <strain evidence="3 4">FH2-B-D1</strain>
    </source>
</reference>
<evidence type="ECO:0000256" key="1">
    <source>
        <dbReference type="SAM" id="Coils"/>
    </source>
</evidence>
<keyword evidence="1" id="KW-0175">Coiled coil</keyword>
<feature type="coiled-coil region" evidence="1">
    <location>
        <begin position="310"/>
        <end position="344"/>
    </location>
</feature>
<dbReference type="PANTHER" id="PTHR32114">
    <property type="entry name" value="ABC TRANSPORTER ABCH.3"/>
    <property type="match status" value="1"/>
</dbReference>
<evidence type="ECO:0000313" key="5">
    <source>
        <dbReference type="Proteomes" id="UP000232188"/>
    </source>
</evidence>
<dbReference type="RefSeq" id="WP_100787406.1">
    <property type="nucleotide sequence ID" value="NZ_NPDU01000024.1"/>
</dbReference>
<name>A0A2M9YJ90_9LEPT</name>
<evidence type="ECO:0000313" key="4">
    <source>
        <dbReference type="Proteomes" id="UP000232149"/>
    </source>
</evidence>
<accession>A0A2M9YJ90</accession>
<organism evidence="2 5">
    <name type="scientific">Leptospira adleri</name>
    <dbReference type="NCBI Taxonomy" id="2023186"/>
    <lineage>
        <taxon>Bacteria</taxon>
        <taxon>Pseudomonadati</taxon>
        <taxon>Spirochaetota</taxon>
        <taxon>Spirochaetia</taxon>
        <taxon>Leptospirales</taxon>
        <taxon>Leptospiraceae</taxon>
        <taxon>Leptospira</taxon>
    </lineage>
</organism>
<sequence length="794" mass="90070">MIIEALKTKGMIAFPEETDFRIPNLKKIAIVGRTGAGKSSLMDTLFMSWFGKTPLRESASGRDEGAIYDCFIARDSFVESTVSMNGHTIHAKRLIDPVSRKQIPYLYIDGKAVSEGKIKDFNDKLFEVTKITERVFLSAIYHAQTGKGRLTGLDQKDVRELFDDLLNFSEYDKQFSFFDTKRTKVSKELEGIKSGIQMISNSESSVDLRKELDTKQEILNAKIKEIEKVTQDSNEKRQRLADLRANFKDISELKDKLEAIRKEIASDVSSIEGFEKKIEANKTQLLARSREIREAELNQKEWEKKEREILPKKERAKKSLEDQEKFVEEKENELSSKKTKLENEISPQEKENKIQSEIRTKLQVEKAGLASKIKETQSKTRLLSEVPCRGKIIEGIDLPEACPLLKDARVSQAELPPLLTKLEELENQISDIKIDEEFISIRKSEIKQIEDELLNLKSIPEFLLAKSTYSDLEKELESLQAKLKDSTHTDLVKLIPYLETAEEKIEDYKKSIQQLKESNSRKDILKSETEILINAKSDEETAITNAEKELKDSEELLTPLQESKSEIEKEIGSHSAKLEIALKNEKRVSDLNEERISKETQLGKLRSICEALGPKGARALMVDAAGPEISSAINSILAESFPGVFQIKINTLRENATGNSKEDFSVTVLDNRTGIESLIKNKSGGEGNILNEAISLGVAVYKRNKFGADIQTLLRDESDGGLDSDTVFQYQKMLDRAIEEGRFKQVIFITHKKAIQELADRIFEVKNGKIYDLSFGSEEFEAEDELLEVDYEVV</sequence>
<proteinExistence type="predicted"/>
<dbReference type="PANTHER" id="PTHR32114:SF2">
    <property type="entry name" value="ABC TRANSPORTER ABCH.3"/>
    <property type="match status" value="1"/>
</dbReference>
<dbReference type="EMBL" id="NPDU01000024">
    <property type="protein sequence ID" value="PJZ61880.1"/>
    <property type="molecule type" value="Genomic_DNA"/>
</dbReference>
<dbReference type="SUPFAM" id="SSF52540">
    <property type="entry name" value="P-loop containing nucleoside triphosphate hydrolases"/>
    <property type="match status" value="1"/>
</dbReference>
<keyword evidence="4" id="KW-1185">Reference proteome</keyword>
<dbReference type="InterPro" id="IPR027417">
    <property type="entry name" value="P-loop_NTPase"/>
</dbReference>